<dbReference type="Gene3D" id="1.10.490.10">
    <property type="entry name" value="Globins"/>
    <property type="match status" value="1"/>
</dbReference>
<dbReference type="Proteomes" id="UP000607796">
    <property type="component" value="Unassembled WGS sequence"/>
</dbReference>
<keyword evidence="4" id="KW-0408">Iron</keyword>
<evidence type="ECO:0000256" key="1">
    <source>
        <dbReference type="ARBA" id="ARBA00022448"/>
    </source>
</evidence>
<dbReference type="CDD" id="cd08916">
    <property type="entry name" value="TrHb3_P"/>
    <property type="match status" value="1"/>
</dbReference>
<protein>
    <submittedName>
        <fullName evidence="5">Group III truncated hemoglobin</fullName>
    </submittedName>
</protein>
<evidence type="ECO:0000256" key="4">
    <source>
        <dbReference type="ARBA" id="ARBA00023004"/>
    </source>
</evidence>
<dbReference type="SUPFAM" id="SSF46458">
    <property type="entry name" value="Globin-like"/>
    <property type="match status" value="1"/>
</dbReference>
<evidence type="ECO:0000256" key="3">
    <source>
        <dbReference type="ARBA" id="ARBA00022723"/>
    </source>
</evidence>
<keyword evidence="2" id="KW-0349">Heme</keyword>
<dbReference type="InterPro" id="IPR001486">
    <property type="entry name" value="Hemoglobin_trunc"/>
</dbReference>
<evidence type="ECO:0000313" key="6">
    <source>
        <dbReference type="Proteomes" id="UP000607796"/>
    </source>
</evidence>
<sequence length="154" mass="17552">MSPAPAQPGAPTTEEAIAEGLNEALIRRVVHRFYDLVRADPLIGPVFHARVAEGHWPEHMDKITAFWSSALLGTRSYSGKPMPKHQAIDELEDAHFRRWLAIFRHTVTELCPERTAALFIARSERVAEAFRMNIAMHRGDILTFRPPLTREEYP</sequence>
<dbReference type="InterPro" id="IPR012292">
    <property type="entry name" value="Globin/Proto"/>
</dbReference>
<evidence type="ECO:0000256" key="2">
    <source>
        <dbReference type="ARBA" id="ARBA00022617"/>
    </source>
</evidence>
<name>A0ABR9XAW3_9RHOB</name>
<dbReference type="Pfam" id="PF01152">
    <property type="entry name" value="Bac_globin"/>
    <property type="match status" value="1"/>
</dbReference>
<keyword evidence="1" id="KW-0813">Transport</keyword>
<dbReference type="EMBL" id="JADFFK010000045">
    <property type="protein sequence ID" value="MBE9640738.1"/>
    <property type="molecule type" value="Genomic_DNA"/>
</dbReference>
<accession>A0ABR9XAW3</accession>
<keyword evidence="6" id="KW-1185">Reference proteome</keyword>
<reference evidence="5 6" key="1">
    <citation type="journal article" date="2021" name="Int. J. Syst. Evol. Microbiol.">
        <title>Salipiger mangrovisoli sp. nov., isolated from mangrove soil and the proposal for the reclassification of Paraphaeobacter pallidus as Salipiger pallidus comb. nov.</title>
        <authorList>
            <person name="Du J."/>
            <person name="Liu Y."/>
            <person name="Pei T."/>
            <person name="Deng M.R."/>
            <person name="Zhu H."/>
        </authorList>
    </citation>
    <scope>NUCLEOTIDE SEQUENCE [LARGE SCALE GENOMIC DNA]</scope>
    <source>
        <strain evidence="5 6">6D45A</strain>
    </source>
</reference>
<keyword evidence="3" id="KW-0479">Metal-binding</keyword>
<gene>
    <name evidence="5" type="ORF">IQ782_28220</name>
</gene>
<organism evidence="5 6">
    <name type="scientific">Salipiger mangrovisoli</name>
    <dbReference type="NCBI Taxonomy" id="2865933"/>
    <lineage>
        <taxon>Bacteria</taxon>
        <taxon>Pseudomonadati</taxon>
        <taxon>Pseudomonadota</taxon>
        <taxon>Alphaproteobacteria</taxon>
        <taxon>Rhodobacterales</taxon>
        <taxon>Roseobacteraceae</taxon>
        <taxon>Salipiger</taxon>
    </lineage>
</organism>
<comment type="caution">
    <text evidence="5">The sequence shown here is derived from an EMBL/GenBank/DDBJ whole genome shotgun (WGS) entry which is preliminary data.</text>
</comment>
<dbReference type="InterPro" id="IPR009050">
    <property type="entry name" value="Globin-like_sf"/>
</dbReference>
<dbReference type="RefSeq" id="WP_194137999.1">
    <property type="nucleotide sequence ID" value="NZ_JADFFK010000045.1"/>
</dbReference>
<proteinExistence type="predicted"/>
<evidence type="ECO:0000313" key="5">
    <source>
        <dbReference type="EMBL" id="MBE9640738.1"/>
    </source>
</evidence>